<organism evidence="1 2">
    <name type="scientific">Chrysochromulina tobinii</name>
    <dbReference type="NCBI Taxonomy" id="1460289"/>
    <lineage>
        <taxon>Eukaryota</taxon>
        <taxon>Haptista</taxon>
        <taxon>Haptophyta</taxon>
        <taxon>Prymnesiophyceae</taxon>
        <taxon>Prymnesiales</taxon>
        <taxon>Chrysochromulinaceae</taxon>
        <taxon>Chrysochromulina</taxon>
    </lineage>
</organism>
<comment type="caution">
    <text evidence="1">The sequence shown here is derived from an EMBL/GenBank/DDBJ whole genome shotgun (WGS) entry which is preliminary data.</text>
</comment>
<gene>
    <name evidence="1" type="ORF">Ctob_003069</name>
</gene>
<reference evidence="2" key="1">
    <citation type="journal article" date="2015" name="PLoS Genet.">
        <title>Genome Sequence and Transcriptome Analyses of Chrysochromulina tobin: Metabolic Tools for Enhanced Algal Fitness in the Prominent Order Prymnesiales (Haptophyceae).</title>
        <authorList>
            <person name="Hovde B.T."/>
            <person name="Deodato C.R."/>
            <person name="Hunsperger H.M."/>
            <person name="Ryken S.A."/>
            <person name="Yost W."/>
            <person name="Jha R.K."/>
            <person name="Patterson J."/>
            <person name="Monnat R.J. Jr."/>
            <person name="Barlow S.B."/>
            <person name="Starkenburg S.R."/>
            <person name="Cattolico R.A."/>
        </authorList>
    </citation>
    <scope>NUCLEOTIDE SEQUENCE</scope>
    <source>
        <strain evidence="2">CCMP291</strain>
    </source>
</reference>
<dbReference type="Proteomes" id="UP000037460">
    <property type="component" value="Unassembled WGS sequence"/>
</dbReference>
<accession>A0A0M0JVN4</accession>
<protein>
    <submittedName>
        <fullName evidence="1">Vacuolar protein sorting 54</fullName>
    </submittedName>
</protein>
<evidence type="ECO:0000313" key="1">
    <source>
        <dbReference type="EMBL" id="KOO30741.1"/>
    </source>
</evidence>
<proteinExistence type="predicted"/>
<evidence type="ECO:0000313" key="2">
    <source>
        <dbReference type="Proteomes" id="UP000037460"/>
    </source>
</evidence>
<dbReference type="OrthoDB" id="10259024at2759"/>
<dbReference type="AlphaFoldDB" id="A0A0M0JVN4"/>
<name>A0A0M0JVN4_9EUKA</name>
<sequence>MLEDRRRGHMGVLAMQLTPSEEKRRPEPTESVKLVIKDMMHMYKVLEPLLCRQQLHTVFERLLATFDVGLLAAYRKVDTSILFTRQCIVADVLYLKQEVSKLHLTLPNGCCPELVAFAKSLNVA</sequence>
<keyword evidence="2" id="KW-1185">Reference proteome</keyword>
<dbReference type="EMBL" id="JWZX01002170">
    <property type="protein sequence ID" value="KOO30741.1"/>
    <property type="molecule type" value="Genomic_DNA"/>
</dbReference>